<dbReference type="InParanoid" id="A0A1D6FBF9"/>
<accession>A0A1D6FBF9</accession>
<evidence type="ECO:0000256" key="1">
    <source>
        <dbReference type="SAM" id="MobiDB-lite"/>
    </source>
</evidence>
<feature type="non-terminal residue" evidence="2">
    <location>
        <position position="179"/>
    </location>
</feature>
<evidence type="ECO:0000313" key="2">
    <source>
        <dbReference type="EMBL" id="AQK89390.1"/>
    </source>
</evidence>
<feature type="compositionally biased region" description="Basic residues" evidence="1">
    <location>
        <begin position="112"/>
        <end position="138"/>
    </location>
</feature>
<organism evidence="2">
    <name type="scientific">Zea mays</name>
    <name type="common">Maize</name>
    <dbReference type="NCBI Taxonomy" id="4577"/>
    <lineage>
        <taxon>Eukaryota</taxon>
        <taxon>Viridiplantae</taxon>
        <taxon>Streptophyta</taxon>
        <taxon>Embryophyta</taxon>
        <taxon>Tracheophyta</taxon>
        <taxon>Spermatophyta</taxon>
        <taxon>Magnoliopsida</taxon>
        <taxon>Liliopsida</taxon>
        <taxon>Poales</taxon>
        <taxon>Poaceae</taxon>
        <taxon>PACMAD clade</taxon>
        <taxon>Panicoideae</taxon>
        <taxon>Andropogonodae</taxon>
        <taxon>Andropogoneae</taxon>
        <taxon>Tripsacinae</taxon>
        <taxon>Zea</taxon>
    </lineage>
</organism>
<feature type="region of interest" description="Disordered" evidence="1">
    <location>
        <begin position="87"/>
        <end position="179"/>
    </location>
</feature>
<sequence length="179" mass="20722">MVRHRLQRWTNNQFRRSQEMAKHKAADGPWRLLRNADRCLRTVHITNSGHSKACSKGRRWRRFSNIAAIHPVPRLWSRLRRGIHQPRVRRGGPELLGVRPQGPGRRDADLRRRGRRGRLRDRHAHRLLRPSPGRRPRRRLDVPQVRRAGARDSDAAASREAQSRTRGELKGAGTVAGDL</sequence>
<dbReference type="EMBL" id="CM000784">
    <property type="protein sequence ID" value="AQK89390.1"/>
    <property type="molecule type" value="Genomic_DNA"/>
</dbReference>
<protein>
    <submittedName>
        <fullName evidence="2">Uncharacterized protein</fullName>
    </submittedName>
</protein>
<dbReference type="AlphaFoldDB" id="A0A1D6FBF9"/>
<gene>
    <name evidence="2" type="ORF">ZEAMMB73_Zm00001d008286</name>
</gene>
<reference evidence="2" key="1">
    <citation type="submission" date="2015-12" db="EMBL/GenBank/DDBJ databases">
        <title>Update maize B73 reference genome by single molecule sequencing technologies.</title>
        <authorList>
            <consortium name="Maize Genome Sequencing Project"/>
            <person name="Ware D."/>
        </authorList>
    </citation>
    <scope>NUCLEOTIDE SEQUENCE</scope>
    <source>
        <tissue evidence="2">Seedling</tissue>
    </source>
</reference>
<name>A0A1D6FBF9_MAIZE</name>
<proteinExistence type="predicted"/>